<dbReference type="Gene3D" id="1.25.40.280">
    <property type="entry name" value="alix/aip1 like domains"/>
    <property type="match status" value="1"/>
</dbReference>
<dbReference type="GO" id="GO:0071467">
    <property type="term" value="P:cellular response to pH"/>
    <property type="evidence" value="ECO:0007669"/>
    <property type="project" value="InterPro"/>
</dbReference>
<feature type="region of interest" description="Disordered" evidence="3">
    <location>
        <begin position="433"/>
        <end position="458"/>
    </location>
</feature>
<dbReference type="Proteomes" id="UP000053477">
    <property type="component" value="Unassembled WGS sequence"/>
</dbReference>
<proteinExistence type="inferred from homology"/>
<evidence type="ECO:0000313" key="5">
    <source>
        <dbReference type="EMBL" id="KLO20605.1"/>
    </source>
</evidence>
<dbReference type="InterPro" id="IPR037505">
    <property type="entry name" value="pH-resp_palC"/>
</dbReference>
<dbReference type="PROSITE" id="PS51180">
    <property type="entry name" value="BRO1"/>
    <property type="match status" value="1"/>
</dbReference>
<dbReference type="PANTHER" id="PTHR40463">
    <property type="entry name" value="PH-RESPONSE REGULATOR PROTEIN PALC"/>
    <property type="match status" value="1"/>
</dbReference>
<keyword evidence="6" id="KW-1185">Reference proteome</keyword>
<organism evidence="5 6">
    <name type="scientific">Schizopora paradoxa</name>
    <dbReference type="NCBI Taxonomy" id="27342"/>
    <lineage>
        <taxon>Eukaryota</taxon>
        <taxon>Fungi</taxon>
        <taxon>Dikarya</taxon>
        <taxon>Basidiomycota</taxon>
        <taxon>Agaricomycotina</taxon>
        <taxon>Agaricomycetes</taxon>
        <taxon>Hymenochaetales</taxon>
        <taxon>Schizoporaceae</taxon>
        <taxon>Schizopora</taxon>
    </lineage>
</organism>
<dbReference type="InterPro" id="IPR004328">
    <property type="entry name" value="BRO1_dom"/>
</dbReference>
<protein>
    <recommendedName>
        <fullName evidence="2">pH-response regulator protein palC</fullName>
    </recommendedName>
</protein>
<dbReference type="GO" id="GO:0005886">
    <property type="term" value="C:plasma membrane"/>
    <property type="evidence" value="ECO:0007669"/>
    <property type="project" value="TreeGrafter"/>
</dbReference>
<sequence length="458" mass="49883">MSTYLYELPTTGAISFADFCVDQTATYTTALASATQARANLRAALKESKRTDSEKDYLRLVKVVDDYLPHLYAVKACFDADEIVLSKEPVFSWRSTLSSNLFNNSPRQDVPSLYADLAFTLLTYALCLSNLARSNVSALGNYENDQATSDIERKAKDEKLNFAVNLLCRASGVFRHLSDVLLPEWERTGISPAARPPDITQPVASALAKLALADAQTLAIRKLLSKAAYDNSLSPGPPLPKSHPSPGLIAKLYLECEDLYTSARALVKSQGKTKGHENEEVSAELRHYLADEAQLCGALARKWLGVDAGEHGGGDKCGVAIAYCLWAKTELEDLKDGGKGLIGRAKDLRERRKAKVAAEIVSTTLFLKYYKNLNDRIHFQPVPPRSELQATIPAGRSAVTVKPYQPPTPAFGPGSIEYTRRQVDSLELDVDNVDLAGKSPGPSSSKDTPSYAGAGSYF</sequence>
<dbReference type="CDD" id="cd09245">
    <property type="entry name" value="BRO1_UmRIM23-like"/>
    <property type="match status" value="1"/>
</dbReference>
<evidence type="ECO:0000256" key="2">
    <source>
        <dbReference type="ARBA" id="ARBA00022193"/>
    </source>
</evidence>
<name>A0A0H2S8J2_9AGAM</name>
<evidence type="ECO:0000259" key="4">
    <source>
        <dbReference type="PROSITE" id="PS51180"/>
    </source>
</evidence>
<dbReference type="InterPro" id="IPR038499">
    <property type="entry name" value="BRO1_sf"/>
</dbReference>
<dbReference type="OrthoDB" id="10266451at2759"/>
<dbReference type="PANTHER" id="PTHR40463:SF1">
    <property type="entry name" value="PH-RESPONSE REGULATOR PROTEIN PALC"/>
    <property type="match status" value="1"/>
</dbReference>
<evidence type="ECO:0000313" key="6">
    <source>
        <dbReference type="Proteomes" id="UP000053477"/>
    </source>
</evidence>
<dbReference type="AlphaFoldDB" id="A0A0H2S8J2"/>
<evidence type="ECO:0000256" key="3">
    <source>
        <dbReference type="SAM" id="MobiDB-lite"/>
    </source>
</evidence>
<evidence type="ECO:0000256" key="1">
    <source>
        <dbReference type="ARBA" id="ARBA00010997"/>
    </source>
</evidence>
<dbReference type="SMART" id="SM01041">
    <property type="entry name" value="BRO1"/>
    <property type="match status" value="1"/>
</dbReference>
<feature type="domain" description="BRO1" evidence="4">
    <location>
        <begin position="1"/>
        <end position="450"/>
    </location>
</feature>
<gene>
    <name evidence="5" type="ORF">SCHPADRAFT_897870</name>
</gene>
<dbReference type="STRING" id="27342.A0A0H2S8J2"/>
<comment type="similarity">
    <text evidence="1">Belongs to the palC family.</text>
</comment>
<dbReference type="InParanoid" id="A0A0H2S8J2"/>
<dbReference type="Pfam" id="PF03097">
    <property type="entry name" value="BRO1"/>
    <property type="match status" value="1"/>
</dbReference>
<reference evidence="5 6" key="1">
    <citation type="submission" date="2015-04" db="EMBL/GenBank/DDBJ databases">
        <title>Complete genome sequence of Schizopora paradoxa KUC8140, a cosmopolitan wood degrader in East Asia.</title>
        <authorList>
            <consortium name="DOE Joint Genome Institute"/>
            <person name="Min B."/>
            <person name="Park H."/>
            <person name="Jang Y."/>
            <person name="Kim J.-J."/>
            <person name="Kim K.H."/>
            <person name="Pangilinan J."/>
            <person name="Lipzen A."/>
            <person name="Riley R."/>
            <person name="Grigoriev I.V."/>
            <person name="Spatafora J.W."/>
            <person name="Choi I.-G."/>
        </authorList>
    </citation>
    <scope>NUCLEOTIDE SEQUENCE [LARGE SCALE GENOMIC DNA]</scope>
    <source>
        <strain evidence="5 6">KUC8140</strain>
    </source>
</reference>
<dbReference type="EMBL" id="KQ085882">
    <property type="protein sequence ID" value="KLO20605.1"/>
    <property type="molecule type" value="Genomic_DNA"/>
</dbReference>
<accession>A0A0H2S8J2</accession>